<protein>
    <recommendedName>
        <fullName evidence="2">Non-homologous end joining protein Ku</fullName>
    </recommendedName>
</protein>
<dbReference type="CDD" id="cd00789">
    <property type="entry name" value="KU_like"/>
    <property type="match status" value="1"/>
</dbReference>
<reference evidence="5" key="1">
    <citation type="submission" date="2020-06" db="EMBL/GenBank/DDBJ databases">
        <title>Draft genomic sequecing of Geomonas sp. Red745.</title>
        <authorList>
            <person name="Itoh H."/>
            <person name="Xu Z.X."/>
            <person name="Ushijima N."/>
            <person name="Masuda Y."/>
            <person name="Shiratori Y."/>
            <person name="Senoo K."/>
        </authorList>
    </citation>
    <scope>NUCLEOTIDE SEQUENCE [LARGE SCALE GENOMIC DNA]</scope>
    <source>
        <strain evidence="5">Red745</strain>
    </source>
</reference>
<comment type="caution">
    <text evidence="4">The sequence shown here is derived from an EMBL/GenBank/DDBJ whole genome shotgun (WGS) entry which is preliminary data.</text>
</comment>
<dbReference type="PANTHER" id="PTHR41251">
    <property type="entry name" value="NON-HOMOLOGOUS END JOINING PROTEIN KU"/>
    <property type="match status" value="1"/>
</dbReference>
<sequence length="259" mass="29566">MRAMWSGSISFGLVNIPVKLFSGSESRTLDLDMLRKGDLCPIKYLRVCKLDNKEVPYEEIVKGYEYTDGEYIVLTDKDFESASVEKTHLIDILDFVDEREIDTRYFEKPYYLEPDKSGTKAYALLREALKRSGRVGIASFVLRNRGSLAVIKPLDDLLVLNNIRFQNEIRSPAELKLPGSENLREQEVALALTLIDQLTTKFDPAKYKDKYLEDLKRVIEEKAQGREPQPAAAPTQPGKVIDMMELLKESLKQKKKEAA</sequence>
<keyword evidence="5" id="KW-1185">Reference proteome</keyword>
<keyword evidence="1 2" id="KW-0238">DNA-binding</keyword>
<dbReference type="GO" id="GO:0006310">
    <property type="term" value="P:DNA recombination"/>
    <property type="evidence" value="ECO:0007669"/>
    <property type="project" value="UniProtKB-KW"/>
</dbReference>
<dbReference type="AlphaFoldDB" id="A0A6V8N532"/>
<dbReference type="Gene3D" id="2.40.290.10">
    <property type="match status" value="1"/>
</dbReference>
<dbReference type="GO" id="GO:0003690">
    <property type="term" value="F:double-stranded DNA binding"/>
    <property type="evidence" value="ECO:0007669"/>
    <property type="project" value="UniProtKB-UniRule"/>
</dbReference>
<dbReference type="Proteomes" id="UP000587586">
    <property type="component" value="Unassembled WGS sequence"/>
</dbReference>
<dbReference type="Pfam" id="PF02735">
    <property type="entry name" value="Ku"/>
    <property type="match status" value="1"/>
</dbReference>
<evidence type="ECO:0000256" key="1">
    <source>
        <dbReference type="ARBA" id="ARBA00023125"/>
    </source>
</evidence>
<evidence type="ECO:0000256" key="2">
    <source>
        <dbReference type="HAMAP-Rule" id="MF_01875"/>
    </source>
</evidence>
<dbReference type="EMBL" id="BLXZ01000002">
    <property type="protein sequence ID" value="GFO67665.1"/>
    <property type="molecule type" value="Genomic_DNA"/>
</dbReference>
<accession>A0A6V8N532</accession>
<dbReference type="HAMAP" id="MF_01875">
    <property type="entry name" value="Prokaryotic_Ku"/>
    <property type="match status" value="1"/>
</dbReference>
<dbReference type="RefSeq" id="WP_183360196.1">
    <property type="nucleotide sequence ID" value="NZ_BLXZ01000002.1"/>
</dbReference>
<organism evidence="4 5">
    <name type="scientific">Geomonas limicola</name>
    <dbReference type="NCBI Taxonomy" id="2740186"/>
    <lineage>
        <taxon>Bacteria</taxon>
        <taxon>Pseudomonadati</taxon>
        <taxon>Thermodesulfobacteriota</taxon>
        <taxon>Desulfuromonadia</taxon>
        <taxon>Geobacterales</taxon>
        <taxon>Geobacteraceae</taxon>
        <taxon>Geomonas</taxon>
    </lineage>
</organism>
<dbReference type="PANTHER" id="PTHR41251:SF1">
    <property type="entry name" value="NON-HOMOLOGOUS END JOINING PROTEIN KU"/>
    <property type="match status" value="1"/>
</dbReference>
<name>A0A6V8N532_9BACT</name>
<evidence type="ECO:0000313" key="5">
    <source>
        <dbReference type="Proteomes" id="UP000587586"/>
    </source>
</evidence>
<evidence type="ECO:0000313" key="4">
    <source>
        <dbReference type="EMBL" id="GFO67665.1"/>
    </source>
</evidence>
<dbReference type="NCBIfam" id="TIGR02772">
    <property type="entry name" value="Ku_bact"/>
    <property type="match status" value="1"/>
</dbReference>
<dbReference type="SMART" id="SM00559">
    <property type="entry name" value="Ku78"/>
    <property type="match status" value="1"/>
</dbReference>
<dbReference type="InterPro" id="IPR009187">
    <property type="entry name" value="Prok_Ku"/>
</dbReference>
<proteinExistence type="inferred from homology"/>
<dbReference type="InterPro" id="IPR016194">
    <property type="entry name" value="SPOC-like_C_dom_sf"/>
</dbReference>
<comment type="subunit">
    <text evidence="2">Homodimer. Interacts with LigD.</text>
</comment>
<evidence type="ECO:0000259" key="3">
    <source>
        <dbReference type="SMART" id="SM00559"/>
    </source>
</evidence>
<keyword evidence="2" id="KW-0233">DNA recombination</keyword>
<comment type="function">
    <text evidence="2">With LigD forms a non-homologous end joining (NHEJ) DNA repair enzyme, which repairs dsDNA breaks with reduced fidelity. Binds linear dsDNA with 5'- and 3'- overhangs but not closed circular dsDNA nor ssDNA. Recruits and stimulates the ligase activity of LigD.</text>
</comment>
<gene>
    <name evidence="2 4" type="primary">ku</name>
    <name evidence="4" type="ORF">GMLC_12440</name>
</gene>
<keyword evidence="2" id="KW-0234">DNA repair</keyword>
<feature type="domain" description="Ku" evidence="3">
    <location>
        <begin position="52"/>
        <end position="180"/>
    </location>
</feature>
<comment type="similarity">
    <text evidence="2">Belongs to the prokaryotic Ku family.</text>
</comment>
<dbReference type="InterPro" id="IPR006164">
    <property type="entry name" value="DNA_bd_Ku70/Ku80"/>
</dbReference>
<keyword evidence="2" id="KW-0227">DNA damage</keyword>
<dbReference type="GO" id="GO:0006303">
    <property type="term" value="P:double-strand break repair via nonhomologous end joining"/>
    <property type="evidence" value="ECO:0007669"/>
    <property type="project" value="UniProtKB-UniRule"/>
</dbReference>
<dbReference type="SUPFAM" id="SSF100939">
    <property type="entry name" value="SPOC domain-like"/>
    <property type="match status" value="1"/>
</dbReference>
<dbReference type="PIRSF" id="PIRSF006493">
    <property type="entry name" value="Prok_Ku"/>
    <property type="match status" value="1"/>
</dbReference>